<evidence type="ECO:0000256" key="1">
    <source>
        <dbReference type="ARBA" id="ARBA00009437"/>
    </source>
</evidence>
<gene>
    <name evidence="6" type="ORF">SAMN05444142_11427</name>
</gene>
<keyword evidence="4" id="KW-0804">Transcription</keyword>
<name>A0A1H0NV43_9RHOB</name>
<dbReference type="Gene3D" id="1.10.10.10">
    <property type="entry name" value="Winged helix-like DNA-binding domain superfamily/Winged helix DNA-binding domain"/>
    <property type="match status" value="1"/>
</dbReference>
<dbReference type="Gene3D" id="3.40.190.290">
    <property type="match status" value="1"/>
</dbReference>
<dbReference type="OrthoDB" id="9811588at2"/>
<dbReference type="AlphaFoldDB" id="A0A1H0NV43"/>
<evidence type="ECO:0000256" key="2">
    <source>
        <dbReference type="ARBA" id="ARBA00023015"/>
    </source>
</evidence>
<keyword evidence="2" id="KW-0805">Transcription regulation</keyword>
<dbReference type="GO" id="GO:0003700">
    <property type="term" value="F:DNA-binding transcription factor activity"/>
    <property type="evidence" value="ECO:0007669"/>
    <property type="project" value="InterPro"/>
</dbReference>
<evidence type="ECO:0000259" key="5">
    <source>
        <dbReference type="PROSITE" id="PS50931"/>
    </source>
</evidence>
<evidence type="ECO:0000256" key="4">
    <source>
        <dbReference type="ARBA" id="ARBA00023163"/>
    </source>
</evidence>
<dbReference type="PROSITE" id="PS50931">
    <property type="entry name" value="HTH_LYSR"/>
    <property type="match status" value="1"/>
</dbReference>
<proteinExistence type="inferred from homology"/>
<dbReference type="InterPro" id="IPR036390">
    <property type="entry name" value="WH_DNA-bd_sf"/>
</dbReference>
<accession>A0A1H0NV43</accession>
<dbReference type="InterPro" id="IPR005119">
    <property type="entry name" value="LysR_subst-bd"/>
</dbReference>
<evidence type="ECO:0000313" key="7">
    <source>
        <dbReference type="Proteomes" id="UP000324252"/>
    </source>
</evidence>
<comment type="similarity">
    <text evidence="1">Belongs to the LysR transcriptional regulatory family.</text>
</comment>
<dbReference type="EMBL" id="FQZZ01000014">
    <property type="protein sequence ID" value="SHK94989.1"/>
    <property type="molecule type" value="Genomic_DNA"/>
</dbReference>
<protein>
    <submittedName>
        <fullName evidence="6">DNA-binding transcriptional regulator, LysR family</fullName>
    </submittedName>
</protein>
<dbReference type="SUPFAM" id="SSF46785">
    <property type="entry name" value="Winged helix' DNA-binding domain"/>
    <property type="match status" value="1"/>
</dbReference>
<dbReference type="InterPro" id="IPR036388">
    <property type="entry name" value="WH-like_DNA-bd_sf"/>
</dbReference>
<organism evidence="6 7">
    <name type="scientific">Lutimaribacter pacificus</name>
    <dbReference type="NCBI Taxonomy" id="391948"/>
    <lineage>
        <taxon>Bacteria</taxon>
        <taxon>Pseudomonadati</taxon>
        <taxon>Pseudomonadota</taxon>
        <taxon>Alphaproteobacteria</taxon>
        <taxon>Rhodobacterales</taxon>
        <taxon>Roseobacteraceae</taxon>
        <taxon>Lutimaribacter</taxon>
    </lineage>
</organism>
<sequence length="301" mass="32321">MKVAPALSLDQMQVLLTVVDTGSFAAAGRKLGRATSAISYAIDTLENQLGLDLFDRETRRRPTLSQAGQAVVIEARAVVQGADMLRARVKALVEGLEAEVTIAVDQIMPQYRLAETLGAFHQEFPAVPLRIRMEALGGVERLVRSGETQIGIGGALHMNTEGLTVTQIDGVRIIPVAGADHPLAREGFNTAARDHLQIVVADSVEADQRACVIISSATWRVSDLTSAHALLVAGTGWGVMPEPMVREDIAAGRLVHLDVPDFREGHYPLQIAHKVNTPPGPAGHWLIERLTGDFGQEATIS</sequence>
<dbReference type="Pfam" id="PF00126">
    <property type="entry name" value="HTH_1"/>
    <property type="match status" value="1"/>
</dbReference>
<dbReference type="RefSeq" id="WP_149789739.1">
    <property type="nucleotide sequence ID" value="NZ_FNIO01000014.1"/>
</dbReference>
<dbReference type="Pfam" id="PF03466">
    <property type="entry name" value="LysR_substrate"/>
    <property type="match status" value="1"/>
</dbReference>
<dbReference type="PANTHER" id="PTHR30126">
    <property type="entry name" value="HTH-TYPE TRANSCRIPTIONAL REGULATOR"/>
    <property type="match status" value="1"/>
</dbReference>
<dbReference type="Proteomes" id="UP000324252">
    <property type="component" value="Unassembled WGS sequence"/>
</dbReference>
<dbReference type="PANTHER" id="PTHR30126:SF91">
    <property type="entry name" value="LYSR FAMILY TRANSCRIPTIONAL REGULATOR"/>
    <property type="match status" value="1"/>
</dbReference>
<evidence type="ECO:0000256" key="3">
    <source>
        <dbReference type="ARBA" id="ARBA00023125"/>
    </source>
</evidence>
<keyword evidence="7" id="KW-1185">Reference proteome</keyword>
<feature type="domain" description="HTH lysR-type" evidence="5">
    <location>
        <begin position="7"/>
        <end position="63"/>
    </location>
</feature>
<dbReference type="GO" id="GO:0000976">
    <property type="term" value="F:transcription cis-regulatory region binding"/>
    <property type="evidence" value="ECO:0007669"/>
    <property type="project" value="TreeGrafter"/>
</dbReference>
<dbReference type="InterPro" id="IPR000847">
    <property type="entry name" value="LysR_HTH_N"/>
</dbReference>
<dbReference type="SUPFAM" id="SSF53850">
    <property type="entry name" value="Periplasmic binding protein-like II"/>
    <property type="match status" value="1"/>
</dbReference>
<evidence type="ECO:0000313" key="6">
    <source>
        <dbReference type="EMBL" id="SHK94989.1"/>
    </source>
</evidence>
<reference evidence="6 7" key="1">
    <citation type="submission" date="2016-11" db="EMBL/GenBank/DDBJ databases">
        <authorList>
            <person name="Varghese N."/>
            <person name="Submissions S."/>
        </authorList>
    </citation>
    <scope>NUCLEOTIDE SEQUENCE [LARGE SCALE GENOMIC DNA]</scope>
    <source>
        <strain evidence="6 7">DSM 29620</strain>
    </source>
</reference>
<keyword evidence="3 6" id="KW-0238">DNA-binding</keyword>